<dbReference type="PROSITE" id="PS00041">
    <property type="entry name" value="HTH_ARAC_FAMILY_1"/>
    <property type="match status" value="1"/>
</dbReference>
<evidence type="ECO:0000256" key="1">
    <source>
        <dbReference type="ARBA" id="ARBA00023015"/>
    </source>
</evidence>
<gene>
    <name evidence="5" type="ORF">H7F53_10450</name>
</gene>
<dbReference type="EMBL" id="JACLAX010000009">
    <property type="protein sequence ID" value="MBC2669564.1"/>
    <property type="molecule type" value="Genomic_DNA"/>
</dbReference>
<keyword evidence="3" id="KW-0804">Transcription</keyword>
<dbReference type="Proteomes" id="UP000551327">
    <property type="component" value="Unassembled WGS sequence"/>
</dbReference>
<evidence type="ECO:0000256" key="3">
    <source>
        <dbReference type="ARBA" id="ARBA00023163"/>
    </source>
</evidence>
<evidence type="ECO:0000256" key="2">
    <source>
        <dbReference type="ARBA" id="ARBA00023125"/>
    </source>
</evidence>
<evidence type="ECO:0000313" key="5">
    <source>
        <dbReference type="EMBL" id="MBC2669564.1"/>
    </source>
</evidence>
<dbReference type="InterPro" id="IPR018062">
    <property type="entry name" value="HTH_AraC-typ_CS"/>
</dbReference>
<dbReference type="RefSeq" id="WP_185679428.1">
    <property type="nucleotide sequence ID" value="NZ_JACLAX010000009.1"/>
</dbReference>
<dbReference type="PANTHER" id="PTHR47894">
    <property type="entry name" value="HTH-TYPE TRANSCRIPTIONAL REGULATOR GADX"/>
    <property type="match status" value="1"/>
</dbReference>
<evidence type="ECO:0000259" key="4">
    <source>
        <dbReference type="PROSITE" id="PS01124"/>
    </source>
</evidence>
<dbReference type="PROSITE" id="PS01124">
    <property type="entry name" value="HTH_ARAC_FAMILY_2"/>
    <property type="match status" value="1"/>
</dbReference>
<evidence type="ECO:0000313" key="6">
    <source>
        <dbReference type="Proteomes" id="UP000551327"/>
    </source>
</evidence>
<dbReference type="InterPro" id="IPR032687">
    <property type="entry name" value="AraC-type_N"/>
</dbReference>
<dbReference type="GO" id="GO:0005829">
    <property type="term" value="C:cytosol"/>
    <property type="evidence" value="ECO:0007669"/>
    <property type="project" value="TreeGrafter"/>
</dbReference>
<dbReference type="SMART" id="SM00342">
    <property type="entry name" value="HTH_ARAC"/>
    <property type="match status" value="1"/>
</dbReference>
<reference evidence="5 6" key="1">
    <citation type="submission" date="2020-08" db="EMBL/GenBank/DDBJ databases">
        <title>The genome sequence of type strain Novosphingobium piscinae KCTC 42194.</title>
        <authorList>
            <person name="Liu Y."/>
        </authorList>
    </citation>
    <scope>NUCLEOTIDE SEQUENCE [LARGE SCALE GENOMIC DNA]</scope>
    <source>
        <strain evidence="5 6">KCTC 42194</strain>
    </source>
</reference>
<organism evidence="5 6">
    <name type="scientific">Novosphingobium piscinae</name>
    <dbReference type="NCBI Taxonomy" id="1507448"/>
    <lineage>
        <taxon>Bacteria</taxon>
        <taxon>Pseudomonadati</taxon>
        <taxon>Pseudomonadota</taxon>
        <taxon>Alphaproteobacteria</taxon>
        <taxon>Sphingomonadales</taxon>
        <taxon>Sphingomonadaceae</taxon>
        <taxon>Novosphingobium</taxon>
    </lineage>
</organism>
<feature type="domain" description="HTH araC/xylS-type" evidence="4">
    <location>
        <begin position="234"/>
        <end position="332"/>
    </location>
</feature>
<accession>A0A7X1FZ76</accession>
<name>A0A7X1FZ76_9SPHN</name>
<dbReference type="Pfam" id="PF12833">
    <property type="entry name" value="HTH_18"/>
    <property type="match status" value="1"/>
</dbReference>
<dbReference type="InterPro" id="IPR018060">
    <property type="entry name" value="HTH_AraC"/>
</dbReference>
<dbReference type="InterPro" id="IPR009057">
    <property type="entry name" value="Homeodomain-like_sf"/>
</dbReference>
<dbReference type="GO" id="GO:0000976">
    <property type="term" value="F:transcription cis-regulatory region binding"/>
    <property type="evidence" value="ECO:0007669"/>
    <property type="project" value="TreeGrafter"/>
</dbReference>
<dbReference type="InterPro" id="IPR020449">
    <property type="entry name" value="Tscrpt_reg_AraC-type_HTH"/>
</dbReference>
<sequence>MGEAMISAQFLRHVANCMELTGHPAAGLLDGIGVGRELLDDPDGMIPLASFLAFFEQAANLVRNPHFGLHAGRLAGSDSLGPLSFLFLSAPTLRQAFLSFTRYLSAMQQASTNQFVDGPGGATFSYGVLDQSLPHRRQDAEYSLGAMFSLARQFTGGEIELREVRFEHERVGDYARYREYFGCDVFFEQDCNAFSIDAHYLDLPGRVLSSSLHPILEDHLRRKAGDPGGLTYADRVTAYIAARPLDDPPSIADAAAHLGLSVPTLGRRLRAAGTTWRELLHEHRMVAAARLLRDSRRSISAIALAVGFSESASFIRSFSRHFGQSPHRFRITPPR</sequence>
<dbReference type="GO" id="GO:0003700">
    <property type="term" value="F:DNA-binding transcription factor activity"/>
    <property type="evidence" value="ECO:0007669"/>
    <property type="project" value="InterPro"/>
</dbReference>
<proteinExistence type="predicted"/>
<dbReference type="AlphaFoldDB" id="A0A7X1FZ76"/>
<dbReference type="PRINTS" id="PR00032">
    <property type="entry name" value="HTHARAC"/>
</dbReference>
<comment type="caution">
    <text evidence="5">The sequence shown here is derived from an EMBL/GenBank/DDBJ whole genome shotgun (WGS) entry which is preliminary data.</text>
</comment>
<dbReference type="SUPFAM" id="SSF46689">
    <property type="entry name" value="Homeodomain-like"/>
    <property type="match status" value="1"/>
</dbReference>
<dbReference type="PANTHER" id="PTHR47894:SF4">
    <property type="entry name" value="HTH-TYPE TRANSCRIPTIONAL REGULATOR GADX"/>
    <property type="match status" value="1"/>
</dbReference>
<keyword evidence="6" id="KW-1185">Reference proteome</keyword>
<dbReference type="Pfam" id="PF12625">
    <property type="entry name" value="Arabinose_bd"/>
    <property type="match status" value="1"/>
</dbReference>
<keyword evidence="1" id="KW-0805">Transcription regulation</keyword>
<keyword evidence="2" id="KW-0238">DNA-binding</keyword>
<protein>
    <submittedName>
        <fullName evidence="5">AraC family transcriptional regulator</fullName>
    </submittedName>
</protein>
<dbReference type="Gene3D" id="1.10.10.60">
    <property type="entry name" value="Homeodomain-like"/>
    <property type="match status" value="1"/>
</dbReference>